<comment type="similarity">
    <text evidence="2">Belongs to the NAD(P)-dependent epimerase/dehydratase family. Dihydroflavonol-4-reductase subfamily.</text>
</comment>
<dbReference type="RefSeq" id="WP_182561544.1">
    <property type="nucleotide sequence ID" value="NZ_JACGWT010000006.1"/>
</dbReference>
<proteinExistence type="inferred from homology"/>
<sequence>MTDTLVTGGTGYVATRLIADLLASGMPVRTTVRSLDRADEVRDAVRRAGVGADGLSFVEASLTEDAGWAAALDGVAEVHHVASPMVQTADRDAVVVPARDGALRVLRAARDAGTRRVVLTSSFAAVGYTPKAVRDYDESDWTDPETPGLPAYPLSKAVAERAAWDFVRDEGGGLELVVLNPTWVAGPTLTAAARSSLAFFTGMLDGSLSVVPRQRFGIVDVRDLASAHLAAMRTASAAGRRYLLLADGPTMTFREVAQVIGVEVTEAEGEDPPPLIIRNDRAKAELGFRPRSAIETITETVASLRELGLA</sequence>
<gene>
    <name evidence="4" type="ORF">FHX74_003588</name>
</gene>
<dbReference type="EMBL" id="JACGWT010000006">
    <property type="protein sequence ID" value="MBA8795947.1"/>
    <property type="molecule type" value="Genomic_DNA"/>
</dbReference>
<dbReference type="GO" id="GO:0016616">
    <property type="term" value="F:oxidoreductase activity, acting on the CH-OH group of donors, NAD or NADP as acceptor"/>
    <property type="evidence" value="ECO:0007669"/>
    <property type="project" value="TreeGrafter"/>
</dbReference>
<reference evidence="4 5" key="1">
    <citation type="submission" date="2020-07" db="EMBL/GenBank/DDBJ databases">
        <title>Sequencing the genomes of 1000 actinobacteria strains.</title>
        <authorList>
            <person name="Klenk H.-P."/>
        </authorList>
    </citation>
    <scope>NUCLEOTIDE SEQUENCE [LARGE SCALE GENOMIC DNA]</scope>
    <source>
        <strain evidence="4 5">DSM 100723</strain>
    </source>
</reference>
<dbReference type="InterPro" id="IPR001509">
    <property type="entry name" value="Epimerase_deHydtase"/>
</dbReference>
<accession>A0A7W3IVD5</accession>
<dbReference type="AlphaFoldDB" id="A0A7W3IVD5"/>
<dbReference type="Pfam" id="PF01370">
    <property type="entry name" value="Epimerase"/>
    <property type="match status" value="1"/>
</dbReference>
<feature type="domain" description="NAD-dependent epimerase/dehydratase" evidence="3">
    <location>
        <begin position="5"/>
        <end position="242"/>
    </location>
</feature>
<dbReference type="Proteomes" id="UP000523079">
    <property type="component" value="Unassembled WGS sequence"/>
</dbReference>
<protein>
    <submittedName>
        <fullName evidence="4">Nucleoside-diphosphate-sugar epimerase</fullName>
    </submittedName>
</protein>
<dbReference type="InterPro" id="IPR036291">
    <property type="entry name" value="NAD(P)-bd_dom_sf"/>
</dbReference>
<dbReference type="InterPro" id="IPR050425">
    <property type="entry name" value="NAD(P)_dehydrat-like"/>
</dbReference>
<dbReference type="PANTHER" id="PTHR10366:SF564">
    <property type="entry name" value="STEROL-4-ALPHA-CARBOXYLATE 3-DEHYDROGENASE, DECARBOXYLATING"/>
    <property type="match status" value="1"/>
</dbReference>
<evidence type="ECO:0000313" key="5">
    <source>
        <dbReference type="Proteomes" id="UP000523079"/>
    </source>
</evidence>
<name>A0A7W3IVD5_9ACTN</name>
<dbReference type="PANTHER" id="PTHR10366">
    <property type="entry name" value="NAD DEPENDENT EPIMERASE/DEHYDRATASE"/>
    <property type="match status" value="1"/>
</dbReference>
<keyword evidence="5" id="KW-1185">Reference proteome</keyword>
<evidence type="ECO:0000256" key="2">
    <source>
        <dbReference type="ARBA" id="ARBA00023445"/>
    </source>
</evidence>
<keyword evidence="1" id="KW-0560">Oxidoreductase</keyword>
<comment type="caution">
    <text evidence="4">The sequence shown here is derived from an EMBL/GenBank/DDBJ whole genome shotgun (WGS) entry which is preliminary data.</text>
</comment>
<dbReference type="SUPFAM" id="SSF51735">
    <property type="entry name" value="NAD(P)-binding Rossmann-fold domains"/>
    <property type="match status" value="1"/>
</dbReference>
<organism evidence="4 5">
    <name type="scientific">Microlunatus kandeliicorticis</name>
    <dbReference type="NCBI Taxonomy" id="1759536"/>
    <lineage>
        <taxon>Bacteria</taxon>
        <taxon>Bacillati</taxon>
        <taxon>Actinomycetota</taxon>
        <taxon>Actinomycetes</taxon>
        <taxon>Propionibacteriales</taxon>
        <taxon>Propionibacteriaceae</taxon>
        <taxon>Microlunatus</taxon>
    </lineage>
</organism>
<evidence type="ECO:0000313" key="4">
    <source>
        <dbReference type="EMBL" id="MBA8795947.1"/>
    </source>
</evidence>
<dbReference type="Gene3D" id="3.40.50.720">
    <property type="entry name" value="NAD(P)-binding Rossmann-like Domain"/>
    <property type="match status" value="1"/>
</dbReference>
<evidence type="ECO:0000259" key="3">
    <source>
        <dbReference type="Pfam" id="PF01370"/>
    </source>
</evidence>
<evidence type="ECO:0000256" key="1">
    <source>
        <dbReference type="ARBA" id="ARBA00023002"/>
    </source>
</evidence>